<dbReference type="AlphaFoldDB" id="K1SUT8"/>
<proteinExistence type="predicted"/>
<accession>K1SUT8</accession>
<feature type="non-terminal residue" evidence="2">
    <location>
        <position position="1"/>
    </location>
</feature>
<dbReference type="PANTHER" id="PTHR43308:SF5">
    <property type="entry name" value="S-LAYER PROTEIN _ PEPTIDOGLYCAN ENDO-BETA-N-ACETYLGLUCOSAMINIDASE"/>
    <property type="match status" value="1"/>
</dbReference>
<feature type="domain" description="SLH" evidence="1">
    <location>
        <begin position="129"/>
        <end position="189"/>
    </location>
</feature>
<dbReference type="Gene3D" id="3.40.630.40">
    <property type="entry name" value="Zn-dependent exopeptidases"/>
    <property type="match status" value="1"/>
</dbReference>
<gene>
    <name evidence="2" type="ORF">LEA_12372</name>
</gene>
<evidence type="ECO:0000313" key="2">
    <source>
        <dbReference type="EMBL" id="EKC61408.1"/>
    </source>
</evidence>
<dbReference type="PROSITE" id="PS51272">
    <property type="entry name" value="SLH"/>
    <property type="match status" value="2"/>
</dbReference>
<dbReference type="InterPro" id="IPR001119">
    <property type="entry name" value="SLH_dom"/>
</dbReference>
<dbReference type="PANTHER" id="PTHR43308">
    <property type="entry name" value="OUTER MEMBRANE PROTEIN ALPHA-RELATED"/>
    <property type="match status" value="1"/>
</dbReference>
<organism evidence="2">
    <name type="scientific">human gut metagenome</name>
    <dbReference type="NCBI Taxonomy" id="408170"/>
    <lineage>
        <taxon>unclassified sequences</taxon>
        <taxon>metagenomes</taxon>
        <taxon>organismal metagenomes</taxon>
    </lineage>
</organism>
<comment type="caution">
    <text evidence="2">The sequence shown here is derived from an EMBL/GenBank/DDBJ whole genome shotgun (WGS) entry which is preliminary data.</text>
</comment>
<dbReference type="SUPFAM" id="SSF53187">
    <property type="entry name" value="Zn-dependent exopeptidases"/>
    <property type="match status" value="1"/>
</dbReference>
<sequence>PSQSARGAEVLVSNGNYRPEIAKVLDGVGTNILMQLKNLGIYNRGLVKKSSQDHTLYPNGKLADYYGIVRYGVENNVPSMIVEHCFISSNSECEQFLSSDAKLRAIAQADARGIAAYYGLQKKAPGEVDVEPTFYDCRHHWAKTSIEAAASAGWVNGVSAGEFQPNGTLTRAAFVTMLGRMAGVKDTDYTTSVFRDVPDGEWYTSFVAWATENGIVDGYGDGIFLPQNNITRQEMAKIMAKYLNWKGLDTTPSSEISSYPINDLNAIGGWALEPVC</sequence>
<evidence type="ECO:0000259" key="1">
    <source>
        <dbReference type="PROSITE" id="PS51272"/>
    </source>
</evidence>
<reference evidence="2" key="1">
    <citation type="journal article" date="2013" name="Environ. Microbiol.">
        <title>Microbiota from the distal guts of lean and obese adolescents exhibit partial functional redundancy besides clear differences in community structure.</title>
        <authorList>
            <person name="Ferrer M."/>
            <person name="Ruiz A."/>
            <person name="Lanza F."/>
            <person name="Haange S.B."/>
            <person name="Oberbach A."/>
            <person name="Till H."/>
            <person name="Bargiela R."/>
            <person name="Campoy C."/>
            <person name="Segura M.T."/>
            <person name="Richter M."/>
            <person name="von Bergen M."/>
            <person name="Seifert J."/>
            <person name="Suarez A."/>
        </authorList>
    </citation>
    <scope>NUCLEOTIDE SEQUENCE</scope>
</reference>
<dbReference type="Pfam" id="PF00395">
    <property type="entry name" value="SLH"/>
    <property type="match status" value="2"/>
</dbReference>
<name>K1SUT8_9ZZZZ</name>
<protein>
    <submittedName>
        <fullName evidence="2">S-layer domain protein</fullName>
    </submittedName>
</protein>
<dbReference type="InterPro" id="IPR051465">
    <property type="entry name" value="Cell_Envelope_Struct_Comp"/>
</dbReference>
<dbReference type="EMBL" id="AJWY01008369">
    <property type="protein sequence ID" value="EKC61408.1"/>
    <property type="molecule type" value="Genomic_DNA"/>
</dbReference>
<feature type="domain" description="SLH" evidence="1">
    <location>
        <begin position="190"/>
        <end position="253"/>
    </location>
</feature>
<feature type="non-terminal residue" evidence="2">
    <location>
        <position position="276"/>
    </location>
</feature>